<feature type="transmembrane region" description="Helical" evidence="1">
    <location>
        <begin position="44"/>
        <end position="62"/>
    </location>
</feature>
<name>A0A3M7T822_BRAPC</name>
<gene>
    <name evidence="2" type="ORF">BpHYR1_050805</name>
</gene>
<dbReference type="AlphaFoldDB" id="A0A3M7T822"/>
<organism evidence="2 3">
    <name type="scientific">Brachionus plicatilis</name>
    <name type="common">Marine rotifer</name>
    <name type="synonym">Brachionus muelleri</name>
    <dbReference type="NCBI Taxonomy" id="10195"/>
    <lineage>
        <taxon>Eukaryota</taxon>
        <taxon>Metazoa</taxon>
        <taxon>Spiralia</taxon>
        <taxon>Gnathifera</taxon>
        <taxon>Rotifera</taxon>
        <taxon>Eurotatoria</taxon>
        <taxon>Monogononta</taxon>
        <taxon>Pseudotrocha</taxon>
        <taxon>Ploima</taxon>
        <taxon>Brachionidae</taxon>
        <taxon>Brachionus</taxon>
    </lineage>
</organism>
<keyword evidence="1" id="KW-0472">Membrane</keyword>
<comment type="caution">
    <text evidence="2">The sequence shown here is derived from an EMBL/GenBank/DDBJ whole genome shotgun (WGS) entry which is preliminary data.</text>
</comment>
<sequence length="112" mass="13063">MNSFVGKNFACQIRYFAFYRHIRVGFGFYLCLIAQTVLEHINLKSINLQFLGLCFVIWGTVIKNRLNSATLKADPWNLSNYRILLTEFEFQDVIKFLGGFEHANSYTLNQLN</sequence>
<evidence type="ECO:0000256" key="1">
    <source>
        <dbReference type="SAM" id="Phobius"/>
    </source>
</evidence>
<feature type="transmembrane region" description="Helical" evidence="1">
    <location>
        <begin position="21"/>
        <end position="38"/>
    </location>
</feature>
<keyword evidence="1" id="KW-0812">Transmembrane</keyword>
<accession>A0A3M7T822</accession>
<evidence type="ECO:0000313" key="2">
    <source>
        <dbReference type="EMBL" id="RNA43998.1"/>
    </source>
</evidence>
<protein>
    <submittedName>
        <fullName evidence="2">Uncharacterized protein</fullName>
    </submittedName>
</protein>
<dbReference type="EMBL" id="REGN01000165">
    <property type="protein sequence ID" value="RNA43998.1"/>
    <property type="molecule type" value="Genomic_DNA"/>
</dbReference>
<keyword evidence="3" id="KW-1185">Reference proteome</keyword>
<dbReference type="Proteomes" id="UP000276133">
    <property type="component" value="Unassembled WGS sequence"/>
</dbReference>
<reference evidence="2 3" key="1">
    <citation type="journal article" date="2018" name="Sci. Rep.">
        <title>Genomic signatures of local adaptation to the degree of environmental predictability in rotifers.</title>
        <authorList>
            <person name="Franch-Gras L."/>
            <person name="Hahn C."/>
            <person name="Garcia-Roger E.M."/>
            <person name="Carmona M.J."/>
            <person name="Serra M."/>
            <person name="Gomez A."/>
        </authorList>
    </citation>
    <scope>NUCLEOTIDE SEQUENCE [LARGE SCALE GENOMIC DNA]</scope>
    <source>
        <strain evidence="2">HYR1</strain>
    </source>
</reference>
<keyword evidence="1" id="KW-1133">Transmembrane helix</keyword>
<evidence type="ECO:0000313" key="3">
    <source>
        <dbReference type="Proteomes" id="UP000276133"/>
    </source>
</evidence>
<proteinExistence type="predicted"/>